<proteinExistence type="inferred from homology"/>
<dbReference type="GO" id="GO:0030261">
    <property type="term" value="P:chromosome condensation"/>
    <property type="evidence" value="ECO:0007669"/>
    <property type="project" value="UniProtKB-UniRule"/>
</dbReference>
<comment type="similarity">
    <text evidence="6 8">Belongs to the orthopoxvirus OPG079 family.</text>
</comment>
<dbReference type="InterPro" id="IPR006754">
    <property type="entry name" value="Poxvirus_I3_ssDNA-bd"/>
</dbReference>
<comment type="function">
    <text evidence="5">Plays an essential role in viral DNA replication. Binds to ssDNA with high affinity and localizes to cytoplasmic factories where nascent viral genomes accumulate. May disrupt loops, hairpins and other secondary structures present on ssDNA to reduce and eliminate pausing of viral DNA polymerase at specific sites during elongation.</text>
</comment>
<dbReference type="GO" id="GO:0003697">
    <property type="term" value="F:single-stranded DNA binding"/>
    <property type="evidence" value="ECO:0007669"/>
    <property type="project" value="UniProtKB-UniRule"/>
</dbReference>
<evidence type="ECO:0000256" key="6">
    <source>
        <dbReference type="ARBA" id="ARBA00034757"/>
    </source>
</evidence>
<dbReference type="EMBL" id="PP711852">
    <property type="protein sequence ID" value="XBH23794.1"/>
    <property type="molecule type" value="Genomic_DNA"/>
</dbReference>
<evidence type="ECO:0000313" key="10">
    <source>
        <dbReference type="EMBL" id="XBH23794.1"/>
    </source>
</evidence>
<organism evidence="10">
    <name type="scientific">Rousettus bat poxvirus</name>
    <dbReference type="NCBI Taxonomy" id="3141933"/>
    <lineage>
        <taxon>Viruses</taxon>
        <taxon>Varidnaviria</taxon>
        <taxon>Bamfordvirae</taxon>
        <taxon>Nucleocytoviricota</taxon>
        <taxon>Pokkesviricetes</taxon>
        <taxon>Chitovirales</taxon>
        <taxon>Poxviridae</taxon>
    </lineage>
</organism>
<keyword evidence="4 8" id="KW-1035">Host cytoplasm</keyword>
<comment type="subunit">
    <text evidence="8">Homoomultimer. Interacts with the small subunit of ribonucleotide reductase.</text>
</comment>
<evidence type="ECO:0000256" key="9">
    <source>
        <dbReference type="SAM" id="MobiDB-lite"/>
    </source>
</evidence>
<accession>A0AAU7E1F6</accession>
<feature type="region of interest" description="Disordered" evidence="9">
    <location>
        <begin position="1"/>
        <end position="29"/>
    </location>
</feature>
<evidence type="ECO:0000256" key="3">
    <source>
        <dbReference type="ARBA" id="ARBA00023125"/>
    </source>
</evidence>
<dbReference type="Pfam" id="PF04661">
    <property type="entry name" value="Pox_I3"/>
    <property type="match status" value="1"/>
</dbReference>
<keyword evidence="2 8" id="KW-0226">DNA condensation</keyword>
<reference evidence="10" key="1">
    <citation type="journal article" date="2024" name="Microbiome">
        <title>Substantial viral diversity in bats and rodents from East Africa: insights into evolution, recombination, and cocirculation.</title>
        <authorList>
            <person name="Wang D."/>
            <person name="Yang X."/>
            <person name="Ren Z."/>
            <person name="Hu B."/>
            <person name="Zhao H."/>
            <person name="Yang K."/>
            <person name="Shi P."/>
            <person name="Zhang Z."/>
            <person name="Feng Q."/>
            <person name="Nawenja C.V."/>
            <person name="Obanda V."/>
            <person name="Robert K."/>
            <person name="Nalikka B."/>
            <person name="Waruhiu C.N."/>
            <person name="Ochola G.O."/>
            <person name="Onyuok S.O."/>
            <person name="Ochieng H."/>
            <person name="Li B."/>
            <person name="Zhu Y."/>
            <person name="Si H."/>
            <person name="Yin J."/>
            <person name="Kristiansen K."/>
            <person name="Jin X."/>
            <person name="Xu X."/>
            <person name="Xiao M."/>
            <person name="Agwanda B."/>
            <person name="Ommeh S."/>
            <person name="Li J."/>
            <person name="Shi Z.L."/>
        </authorList>
    </citation>
    <scope>NUCLEOTIDE SEQUENCE</scope>
    <source>
        <strain evidence="10">1A/Uganda/UGR70/2019</strain>
    </source>
</reference>
<comment type="subcellular location">
    <subcellularLocation>
        <location evidence="8">Host cytoplasm</location>
    </subcellularLocation>
    <text evidence="8">Localizes in cytoplasmic virus factories, where it is associated with viral DNA.</text>
</comment>
<evidence type="ECO:0000256" key="4">
    <source>
        <dbReference type="ARBA" id="ARBA00023200"/>
    </source>
</evidence>
<keyword evidence="3 8" id="KW-0238">DNA-binding</keyword>
<protein>
    <recommendedName>
        <fullName evidence="7 8">Protein OPG079</fullName>
    </recommendedName>
</protein>
<evidence type="ECO:0000256" key="2">
    <source>
        <dbReference type="ARBA" id="ARBA00023067"/>
    </source>
</evidence>
<evidence type="ECO:0000256" key="8">
    <source>
        <dbReference type="PIRNR" id="PIRNR003767"/>
    </source>
</evidence>
<reference evidence="10" key="2">
    <citation type="submission" date="2024-02" db="EMBL/GenBank/DDBJ databases">
        <authorList>
            <person name="Hu B."/>
        </authorList>
    </citation>
    <scope>NUCLEOTIDE SEQUENCE</scope>
    <source>
        <strain evidence="10">1A/Uganda/UGR70/2019</strain>
    </source>
</reference>
<dbReference type="PIRSF" id="PIRSF003767">
    <property type="entry name" value="VAC_I3L"/>
    <property type="match status" value="1"/>
</dbReference>
<name>A0AAU7E1F6_9POXV</name>
<evidence type="ECO:0000256" key="5">
    <source>
        <dbReference type="ARBA" id="ARBA00034682"/>
    </source>
</evidence>
<evidence type="ECO:0000256" key="1">
    <source>
        <dbReference type="ARBA" id="ARBA00022518"/>
    </source>
</evidence>
<dbReference type="GO" id="GO:0030430">
    <property type="term" value="C:host cell cytoplasm"/>
    <property type="evidence" value="ECO:0007669"/>
    <property type="project" value="UniProtKB-SubCell"/>
</dbReference>
<sequence>MKRAAPGCRNVKKVPTSARPAPAAGRESARHTCESIVSHCRALSKSSRKLLESVTLSPSPYSGCAGIHLTLVDALASKLVSPLIAMEGEAKIFKNKQKTADAYGKSGYEMYFLRVRPHSASPLLYQLLEAIYTSIREGSNVPPNMHIPSLDAMEERTFKEGNIYINRIVGAVVEFTNEDAPSRIVPIVRELEALATREAQAAKLVVAPVIVYRNATEIKVTFALKRLTLPSVVRTVVVDTEGEEVTLVMNESADDDEKLGGLGLVDLEEDEDSLHQESLFNV</sequence>
<dbReference type="SUPFAM" id="SSF158745">
    <property type="entry name" value="LanC-like"/>
    <property type="match status" value="1"/>
</dbReference>
<evidence type="ECO:0000256" key="7">
    <source>
        <dbReference type="ARBA" id="ARBA00034817"/>
    </source>
</evidence>
<keyword evidence="1" id="KW-0244">Early protein</keyword>